<reference evidence="3" key="1">
    <citation type="journal article" date="2020" name="Stud. Mycol.">
        <title>101 Dothideomycetes genomes: a test case for predicting lifestyles and emergence of pathogens.</title>
        <authorList>
            <person name="Haridas S."/>
            <person name="Albert R."/>
            <person name="Binder M."/>
            <person name="Bloem J."/>
            <person name="Labutti K."/>
            <person name="Salamov A."/>
            <person name="Andreopoulos B."/>
            <person name="Baker S."/>
            <person name="Barry K."/>
            <person name="Bills G."/>
            <person name="Bluhm B."/>
            <person name="Cannon C."/>
            <person name="Castanera R."/>
            <person name="Culley D."/>
            <person name="Daum C."/>
            <person name="Ezra D."/>
            <person name="Gonzalez J."/>
            <person name="Henrissat B."/>
            <person name="Kuo A."/>
            <person name="Liang C."/>
            <person name="Lipzen A."/>
            <person name="Lutzoni F."/>
            <person name="Magnuson J."/>
            <person name="Mondo S."/>
            <person name="Nolan M."/>
            <person name="Ohm R."/>
            <person name="Pangilinan J."/>
            <person name="Park H.-J."/>
            <person name="Ramirez L."/>
            <person name="Alfaro M."/>
            <person name="Sun H."/>
            <person name="Tritt A."/>
            <person name="Yoshinaga Y."/>
            <person name="Zwiers L.-H."/>
            <person name="Turgeon B."/>
            <person name="Goodwin S."/>
            <person name="Spatafora J."/>
            <person name="Crous P."/>
            <person name="Grigoriev I."/>
        </authorList>
    </citation>
    <scope>NUCLEOTIDE SEQUENCE</scope>
    <source>
        <strain evidence="3">CBS 269.34</strain>
    </source>
</reference>
<name>A0A6A6QK47_9PEZI</name>
<organism evidence="3 4">
    <name type="scientific">Lophium mytilinum</name>
    <dbReference type="NCBI Taxonomy" id="390894"/>
    <lineage>
        <taxon>Eukaryota</taxon>
        <taxon>Fungi</taxon>
        <taxon>Dikarya</taxon>
        <taxon>Ascomycota</taxon>
        <taxon>Pezizomycotina</taxon>
        <taxon>Dothideomycetes</taxon>
        <taxon>Pleosporomycetidae</taxon>
        <taxon>Mytilinidiales</taxon>
        <taxon>Mytilinidiaceae</taxon>
        <taxon>Lophium</taxon>
    </lineage>
</organism>
<feature type="region of interest" description="Disordered" evidence="1">
    <location>
        <begin position="139"/>
        <end position="192"/>
    </location>
</feature>
<proteinExistence type="predicted"/>
<evidence type="ECO:0000313" key="3">
    <source>
        <dbReference type="EMBL" id="KAF2492479.1"/>
    </source>
</evidence>
<dbReference type="EMBL" id="MU004194">
    <property type="protein sequence ID" value="KAF2492479.1"/>
    <property type="molecule type" value="Genomic_DNA"/>
</dbReference>
<evidence type="ECO:0000313" key="4">
    <source>
        <dbReference type="Proteomes" id="UP000799750"/>
    </source>
</evidence>
<evidence type="ECO:0000256" key="1">
    <source>
        <dbReference type="SAM" id="MobiDB-lite"/>
    </source>
</evidence>
<feature type="compositionally biased region" description="Polar residues" evidence="1">
    <location>
        <begin position="157"/>
        <end position="169"/>
    </location>
</feature>
<dbReference type="AlphaFoldDB" id="A0A6A6QK47"/>
<keyword evidence="4" id="KW-1185">Reference proteome</keyword>
<sequence>MPHLALRGPAWISPVPTSTPPPIVLTIERSTTTYITTIYRTKESDSVASTGYIEPRISDQSPGVIAGAAIGSLLGLVAIFVVCCLCCCQGGRSQSKLARRKSLPTNKQGLRRELLSLERNRIERNDRLVIVEEGPYNGEEARLDTEERAQSGLEVSLTVTDSQEGSSFSDRTDQAIGSPPRAAGSAGRGSPFEVPTRVAWHLSFRT</sequence>
<accession>A0A6A6QK47</accession>
<gene>
    <name evidence="3" type="ORF">BU16DRAFT_114902</name>
</gene>
<protein>
    <submittedName>
        <fullName evidence="3">Uncharacterized protein</fullName>
    </submittedName>
</protein>
<feature type="compositionally biased region" description="Basic and acidic residues" evidence="1">
    <location>
        <begin position="139"/>
        <end position="149"/>
    </location>
</feature>
<evidence type="ECO:0000256" key="2">
    <source>
        <dbReference type="SAM" id="Phobius"/>
    </source>
</evidence>
<keyword evidence="2" id="KW-0472">Membrane</keyword>
<keyword evidence="2" id="KW-0812">Transmembrane</keyword>
<dbReference type="Proteomes" id="UP000799750">
    <property type="component" value="Unassembled WGS sequence"/>
</dbReference>
<keyword evidence="2" id="KW-1133">Transmembrane helix</keyword>
<feature type="transmembrane region" description="Helical" evidence="2">
    <location>
        <begin position="64"/>
        <end position="91"/>
    </location>
</feature>